<accession>A0ABR0E071</accession>
<comment type="caution">
    <text evidence="1">The sequence shown here is derived from an EMBL/GenBank/DDBJ whole genome shotgun (WGS) entry which is preliminary data.</text>
</comment>
<sequence length="218" mass="24987">MANEPESRLLKLAAELRNRIYDMVFEDHAIDWDDHKPAAPGILLACKHTHTEAIGAYYDLSTFFCKYSPAARQHLSRLPSKHSHAIKKVCLGEAKKIHPAAFWEFEDLANDAQISLLRVQELVKENGYKGLNKPGAVEAVMWVRTSTSGDEIVRTAEPWREFASQMTEPDYADMERLRGDYQEALRFFDHEHEVPSACWGWNWRTILLEDCGCPLKAK</sequence>
<evidence type="ECO:0000313" key="1">
    <source>
        <dbReference type="EMBL" id="KAK4494820.1"/>
    </source>
</evidence>
<keyword evidence="2" id="KW-1185">Reference proteome</keyword>
<reference evidence="1 2" key="1">
    <citation type="journal article" date="2023" name="G3 (Bethesda)">
        <title>A chromosome-level genome assembly of Zasmidium syzygii isolated from banana leaves.</title>
        <authorList>
            <person name="van Westerhoven A.C."/>
            <person name="Mehrabi R."/>
            <person name="Talebi R."/>
            <person name="Steentjes M.B.F."/>
            <person name="Corcolon B."/>
            <person name="Chong P.A."/>
            <person name="Kema G.H.J."/>
            <person name="Seidl M.F."/>
        </authorList>
    </citation>
    <scope>NUCLEOTIDE SEQUENCE [LARGE SCALE GENOMIC DNA]</scope>
    <source>
        <strain evidence="1 2">P124</strain>
    </source>
</reference>
<evidence type="ECO:0000313" key="2">
    <source>
        <dbReference type="Proteomes" id="UP001305779"/>
    </source>
</evidence>
<dbReference type="Proteomes" id="UP001305779">
    <property type="component" value="Unassembled WGS sequence"/>
</dbReference>
<dbReference type="PANTHER" id="PTHR38790:SF4">
    <property type="entry name" value="2EXR DOMAIN-CONTAINING PROTEIN"/>
    <property type="match status" value="1"/>
</dbReference>
<dbReference type="PANTHER" id="PTHR38790">
    <property type="entry name" value="2EXR DOMAIN-CONTAINING PROTEIN-RELATED"/>
    <property type="match status" value="1"/>
</dbReference>
<dbReference type="EMBL" id="JAXOVC010000013">
    <property type="protein sequence ID" value="KAK4494820.1"/>
    <property type="molecule type" value="Genomic_DNA"/>
</dbReference>
<name>A0ABR0E071_ZASCE</name>
<protein>
    <submittedName>
        <fullName evidence="1">Uncharacterized protein</fullName>
    </submittedName>
</protein>
<proteinExistence type="predicted"/>
<gene>
    <name evidence="1" type="ORF">PRZ48_014176</name>
</gene>
<organism evidence="1 2">
    <name type="scientific">Zasmidium cellare</name>
    <name type="common">Wine cellar mold</name>
    <name type="synonym">Racodium cellare</name>
    <dbReference type="NCBI Taxonomy" id="395010"/>
    <lineage>
        <taxon>Eukaryota</taxon>
        <taxon>Fungi</taxon>
        <taxon>Dikarya</taxon>
        <taxon>Ascomycota</taxon>
        <taxon>Pezizomycotina</taxon>
        <taxon>Dothideomycetes</taxon>
        <taxon>Dothideomycetidae</taxon>
        <taxon>Mycosphaerellales</taxon>
        <taxon>Mycosphaerellaceae</taxon>
        <taxon>Zasmidium</taxon>
    </lineage>
</organism>